<dbReference type="PANTHER" id="PTHR43252:SF6">
    <property type="entry name" value="NEGATIVE TRANSCRIPTION REGULATOR PADR"/>
    <property type="match status" value="1"/>
</dbReference>
<evidence type="ECO:0000259" key="1">
    <source>
        <dbReference type="Pfam" id="PF03551"/>
    </source>
</evidence>
<evidence type="ECO:0000313" key="3">
    <source>
        <dbReference type="Proteomes" id="UP001144396"/>
    </source>
</evidence>
<dbReference type="InterPro" id="IPR005149">
    <property type="entry name" value="Tscrpt_reg_PadR_N"/>
</dbReference>
<dbReference type="Proteomes" id="UP001144396">
    <property type="component" value="Unassembled WGS sequence"/>
</dbReference>
<name>A0A9W6CW24_9MICO</name>
<dbReference type="SUPFAM" id="SSF46785">
    <property type="entry name" value="Winged helix' DNA-binding domain"/>
    <property type="match status" value="1"/>
</dbReference>
<dbReference type="Pfam" id="PF03551">
    <property type="entry name" value="PadR"/>
    <property type="match status" value="1"/>
</dbReference>
<keyword evidence="3" id="KW-1185">Reference proteome</keyword>
<accession>A0A9W6CW24</accession>
<dbReference type="Gene3D" id="1.10.10.10">
    <property type="entry name" value="Winged helix-like DNA-binding domain superfamily/Winged helix DNA-binding domain"/>
    <property type="match status" value="1"/>
</dbReference>
<comment type="caution">
    <text evidence="2">The sequence shown here is derived from an EMBL/GenBank/DDBJ whole genome shotgun (WGS) entry which is preliminary data.</text>
</comment>
<evidence type="ECO:0000313" key="2">
    <source>
        <dbReference type="EMBL" id="GLI26750.1"/>
    </source>
</evidence>
<gene>
    <name evidence="2" type="ORF">ARHIZOSPH14_09920</name>
</gene>
<dbReference type="InterPro" id="IPR036390">
    <property type="entry name" value="WH_DNA-bd_sf"/>
</dbReference>
<sequence>MGNVILGLLLLAPQTLYSLNQQFRHGISLFYRASYGSLQSALRTLAAKEYVTFAETVEGGRNKKVYSITDAGAAAFHAWMRAPVEGSDIEVAALSKLYFLGLVDEPAERRAVLDDVVAAIERDRAQLASLDATLDEMDVPEQYRRVFHYQRKALEYGLMSTDAAEGWFRALAAQEPGGESR</sequence>
<dbReference type="PANTHER" id="PTHR43252">
    <property type="entry name" value="TRANSCRIPTIONAL REGULATOR YQJI"/>
    <property type="match status" value="1"/>
</dbReference>
<reference evidence="2" key="1">
    <citation type="submission" date="2022-12" db="EMBL/GenBank/DDBJ databases">
        <title>Reference genome sequencing for broad-spectrum identification of bacterial and archaeal isolates by mass spectrometry.</title>
        <authorList>
            <person name="Sekiguchi Y."/>
            <person name="Tourlousse D.M."/>
        </authorList>
    </citation>
    <scope>NUCLEOTIDE SEQUENCE</scope>
    <source>
        <strain evidence="2">14</strain>
    </source>
</reference>
<dbReference type="AlphaFoldDB" id="A0A9W6CW24"/>
<dbReference type="EMBL" id="BSDP01000001">
    <property type="protein sequence ID" value="GLI26750.1"/>
    <property type="molecule type" value="Genomic_DNA"/>
</dbReference>
<feature type="domain" description="Transcription regulator PadR N-terminal" evidence="1">
    <location>
        <begin position="5"/>
        <end position="77"/>
    </location>
</feature>
<dbReference type="RefSeq" id="WP_281882765.1">
    <property type="nucleotide sequence ID" value="NZ_BSDP01000001.1"/>
</dbReference>
<protein>
    <recommendedName>
        <fullName evidence="1">Transcription regulator PadR N-terminal domain-containing protein</fullName>
    </recommendedName>
</protein>
<proteinExistence type="predicted"/>
<dbReference type="InterPro" id="IPR036388">
    <property type="entry name" value="WH-like_DNA-bd_sf"/>
</dbReference>
<organism evidence="2 3">
    <name type="scientific">Agromyces rhizosphaerae</name>
    <dbReference type="NCBI Taxonomy" id="88374"/>
    <lineage>
        <taxon>Bacteria</taxon>
        <taxon>Bacillati</taxon>
        <taxon>Actinomycetota</taxon>
        <taxon>Actinomycetes</taxon>
        <taxon>Micrococcales</taxon>
        <taxon>Microbacteriaceae</taxon>
        <taxon>Agromyces</taxon>
    </lineage>
</organism>